<evidence type="ECO:0000313" key="2">
    <source>
        <dbReference type="Proteomes" id="UP001163036"/>
    </source>
</evidence>
<geneLocation type="plasmid" evidence="1 2">
    <name>pVP-16-VB00198-1</name>
</geneLocation>
<protein>
    <recommendedName>
        <fullName evidence="3">Restriction endonuclease</fullName>
    </recommendedName>
</protein>
<proteinExistence type="predicted"/>
<organism evidence="1 2">
    <name type="scientific">Vibrio parahaemolyticus</name>
    <dbReference type="NCBI Taxonomy" id="670"/>
    <lineage>
        <taxon>Bacteria</taxon>
        <taxon>Pseudomonadati</taxon>
        <taxon>Pseudomonadota</taxon>
        <taxon>Gammaproteobacteria</taxon>
        <taxon>Vibrionales</taxon>
        <taxon>Vibrionaceae</taxon>
        <taxon>Vibrio</taxon>
    </lineage>
</organism>
<gene>
    <name evidence="1" type="ORF">M5598_26210</name>
</gene>
<dbReference type="AlphaFoldDB" id="A0AA46Z9S5"/>
<reference evidence="1" key="1">
    <citation type="submission" date="2022-05" db="EMBL/GenBank/DDBJ databases">
        <title>Megaplasmid of Vibrio parahaemolyticus.</title>
        <authorList>
            <person name="Strauch E."/>
            <person name="Borowiak M."/>
        </authorList>
    </citation>
    <scope>NUCLEOTIDE SEQUENCE</scope>
    <source>
        <strain evidence="1">16-VB00198</strain>
        <plasmid evidence="1">pVP-16-VB00198-1</plasmid>
    </source>
</reference>
<evidence type="ECO:0000313" key="1">
    <source>
        <dbReference type="EMBL" id="UYV30504.1"/>
    </source>
</evidence>
<dbReference type="Proteomes" id="UP001163036">
    <property type="component" value="Plasmid pVP-16-VB00198-1"/>
</dbReference>
<name>A0AA46Z9S5_VIBPH</name>
<keyword evidence="1" id="KW-0614">Plasmid</keyword>
<dbReference type="EMBL" id="CP097357">
    <property type="protein sequence ID" value="UYV30504.1"/>
    <property type="molecule type" value="Genomic_DNA"/>
</dbReference>
<dbReference type="RefSeq" id="WP_258667426.1">
    <property type="nucleotide sequence ID" value="NZ_CP062152.1"/>
</dbReference>
<evidence type="ECO:0008006" key="3">
    <source>
        <dbReference type="Google" id="ProtNLM"/>
    </source>
</evidence>
<sequence>MIKISAEQWALAALIGEARRRSNENKRNASRDRGRDKNILNDLMGSIGELVAIKWFSQYLSKKETINSIKNMFSLGGGSKHSYADLYLDNHPGQLSVDVKTFDCSPNKRFFAINQKKHMKLLGHCDGYACLLLPRLSHQAVFIPFVPYSDVSKWELRSLGGYGDPSYNIPISKFIKMYSSEQITLNELQAFSRYKESDIKNKLSNYETTRKFLSLCPEAAFLLIKH</sequence>
<accession>A0AA46Z9S5</accession>